<comment type="subunit">
    <text evidence="2 7">Heterodimer of SbcC and SbcD.</text>
</comment>
<dbReference type="GO" id="GO:0006310">
    <property type="term" value="P:DNA recombination"/>
    <property type="evidence" value="ECO:0007669"/>
    <property type="project" value="UniProtKB-KW"/>
</dbReference>
<dbReference type="NCBIfam" id="TIGR00619">
    <property type="entry name" value="sbcd"/>
    <property type="match status" value="1"/>
</dbReference>
<dbReference type="PANTHER" id="PTHR30337:SF0">
    <property type="entry name" value="NUCLEASE SBCCD SUBUNIT D"/>
    <property type="match status" value="1"/>
</dbReference>
<dbReference type="GO" id="GO:0006260">
    <property type="term" value="P:DNA replication"/>
    <property type="evidence" value="ECO:0007669"/>
    <property type="project" value="UniProtKB-KW"/>
</dbReference>
<evidence type="ECO:0000256" key="3">
    <source>
        <dbReference type="ARBA" id="ARBA00013365"/>
    </source>
</evidence>
<reference evidence="10 11" key="1">
    <citation type="journal article" date="2022" name="IScience">
        <title>An ultrasensitive nanofiber-based assay for enzymatic hydrolysis and deep-sea microbial degradation of cellulose.</title>
        <authorList>
            <person name="Tsudome M."/>
            <person name="Tachioka M."/>
            <person name="Miyazaki M."/>
            <person name="Uchimura K."/>
            <person name="Tsuda M."/>
            <person name="Takaki Y."/>
            <person name="Deguchi S."/>
        </authorList>
    </citation>
    <scope>NUCLEOTIDE SEQUENCE [LARGE SCALE GENOMIC DNA]</scope>
    <source>
        <strain evidence="10 11">GE09</strain>
    </source>
</reference>
<dbReference type="CDD" id="cd00840">
    <property type="entry name" value="MPP_Mre11_N"/>
    <property type="match status" value="1"/>
</dbReference>
<comment type="similarity">
    <text evidence="1 7">Belongs to the SbcD family.</text>
</comment>
<protein>
    <recommendedName>
        <fullName evidence="3 7">Nuclease SbcCD subunit D</fullName>
    </recommendedName>
</protein>
<keyword evidence="5 7" id="KW-0378">Hydrolase</keyword>
<dbReference type="KEGG" id="marq:MARGE09_P3814"/>
<dbReference type="SUPFAM" id="SSF56300">
    <property type="entry name" value="Metallo-dependent phosphatases"/>
    <property type="match status" value="1"/>
</dbReference>
<dbReference type="InterPro" id="IPR029052">
    <property type="entry name" value="Metallo-depent_PP-like"/>
</dbReference>
<keyword evidence="7" id="KW-0255">Endonuclease</keyword>
<dbReference type="InterPro" id="IPR004593">
    <property type="entry name" value="SbcD"/>
</dbReference>
<accession>A0AAN1WLA8</accession>
<keyword evidence="7" id="KW-0233">DNA recombination</keyword>
<sequence length="383" mass="42662">MKFLHTSDWHLGRLFHNVSLLEDQAHALSQIIGLAVEHNVDAVLVAGDIYDRAVPPAGAIALLDEALHTLSSVHNIPVILISGNHDSAERLAFGARQLASQNVHILHQLKDSQNPVTVKSKLGESAAIYGIPYHTPEQIRSDFQQPCSTFDQAQRFMVERIQSQPTTADFQILMSHCFVDGADACDSERPLSIGGADRVSASPMAHFDYVALGHLHGQQQRGAEHIRYSGSPLKYSFSEENHHKAVTLVELQKGQPANSQQLAIKPLRNMRTLEGSIDALITNAKDDPHSEDYLAITLTDQHAILDAMAKLRCVYPNVLLLEKTFLQREQQLPQSGQRLQKNTLAMFQDFYQELQGTALTQEQEQYLEQVLTDLNKQISQGDQ</sequence>
<dbReference type="EMBL" id="AP023086">
    <property type="protein sequence ID" value="BCD99612.1"/>
    <property type="molecule type" value="Genomic_DNA"/>
</dbReference>
<name>A0AAN1WLA8_9GAMM</name>
<dbReference type="Pfam" id="PF12320">
    <property type="entry name" value="SbcD_C"/>
    <property type="match status" value="1"/>
</dbReference>
<dbReference type="AlphaFoldDB" id="A0AAN1WLA8"/>
<dbReference type="InterPro" id="IPR004843">
    <property type="entry name" value="Calcineurin-like_PHP"/>
</dbReference>
<proteinExistence type="inferred from homology"/>
<evidence type="ECO:0000313" key="10">
    <source>
        <dbReference type="EMBL" id="BCD99612.1"/>
    </source>
</evidence>
<evidence type="ECO:0000259" key="9">
    <source>
        <dbReference type="Pfam" id="PF12320"/>
    </source>
</evidence>
<evidence type="ECO:0000256" key="7">
    <source>
        <dbReference type="RuleBase" id="RU363069"/>
    </source>
</evidence>
<evidence type="ECO:0000256" key="2">
    <source>
        <dbReference type="ARBA" id="ARBA00011322"/>
    </source>
</evidence>
<keyword evidence="6 7" id="KW-0269">Exonuclease</keyword>
<evidence type="ECO:0000259" key="8">
    <source>
        <dbReference type="Pfam" id="PF00149"/>
    </source>
</evidence>
<dbReference type="PANTHER" id="PTHR30337">
    <property type="entry name" value="COMPONENT OF ATP-DEPENDENT DSDNA EXONUCLEASE"/>
    <property type="match status" value="1"/>
</dbReference>
<feature type="domain" description="Nuclease SbcCD subunit D C-terminal" evidence="9">
    <location>
        <begin position="267"/>
        <end position="353"/>
    </location>
</feature>
<evidence type="ECO:0000256" key="6">
    <source>
        <dbReference type="ARBA" id="ARBA00022839"/>
    </source>
</evidence>
<dbReference type="Proteomes" id="UP001320119">
    <property type="component" value="Chromosome"/>
</dbReference>
<comment type="function">
    <text evidence="7">SbcCD cleaves DNA hairpin structures. These structures can inhibit DNA replication and are intermediates in certain DNA recombination reactions. The complex acts as a 3'-&gt;5' double strand exonuclease that can open hairpins. It also has a 5' single-strand endonuclease activity.</text>
</comment>
<keyword evidence="4 7" id="KW-0540">Nuclease</keyword>
<evidence type="ECO:0000256" key="1">
    <source>
        <dbReference type="ARBA" id="ARBA00010555"/>
    </source>
</evidence>
<evidence type="ECO:0000313" key="11">
    <source>
        <dbReference type="Proteomes" id="UP001320119"/>
    </source>
</evidence>
<gene>
    <name evidence="7" type="primary">sbcD</name>
    <name evidence="10" type="ORF">MARGE09_P3814</name>
</gene>
<dbReference type="InterPro" id="IPR026843">
    <property type="entry name" value="SbcD_C"/>
</dbReference>
<dbReference type="InterPro" id="IPR041796">
    <property type="entry name" value="Mre11_N"/>
</dbReference>
<evidence type="ECO:0000256" key="4">
    <source>
        <dbReference type="ARBA" id="ARBA00022722"/>
    </source>
</evidence>
<dbReference type="Gene3D" id="3.60.21.10">
    <property type="match status" value="1"/>
</dbReference>
<keyword evidence="7" id="KW-0235">DNA replication</keyword>
<dbReference type="Pfam" id="PF00149">
    <property type="entry name" value="Metallophos"/>
    <property type="match status" value="1"/>
</dbReference>
<organism evidence="10 11">
    <name type="scientific">Marinagarivorans cellulosilyticus</name>
    <dbReference type="NCBI Taxonomy" id="2721545"/>
    <lineage>
        <taxon>Bacteria</taxon>
        <taxon>Pseudomonadati</taxon>
        <taxon>Pseudomonadota</taxon>
        <taxon>Gammaproteobacteria</taxon>
        <taxon>Cellvibrionales</taxon>
        <taxon>Cellvibrionaceae</taxon>
        <taxon>Marinagarivorans</taxon>
    </lineage>
</organism>
<dbReference type="RefSeq" id="WP_236984878.1">
    <property type="nucleotide sequence ID" value="NZ_AP023086.1"/>
</dbReference>
<dbReference type="InterPro" id="IPR050535">
    <property type="entry name" value="DNA_Repair-Maintenance_Comp"/>
</dbReference>
<keyword evidence="11" id="KW-1185">Reference proteome</keyword>
<dbReference type="GO" id="GO:0004519">
    <property type="term" value="F:endonuclease activity"/>
    <property type="evidence" value="ECO:0007669"/>
    <property type="project" value="UniProtKB-KW"/>
</dbReference>
<feature type="domain" description="Calcineurin-like phosphoesterase" evidence="8">
    <location>
        <begin position="1"/>
        <end position="217"/>
    </location>
</feature>
<dbReference type="GO" id="GO:0008408">
    <property type="term" value="F:3'-5' exonuclease activity"/>
    <property type="evidence" value="ECO:0007669"/>
    <property type="project" value="InterPro"/>
</dbReference>
<evidence type="ECO:0000256" key="5">
    <source>
        <dbReference type="ARBA" id="ARBA00022801"/>
    </source>
</evidence>